<feature type="region of interest" description="Disordered" evidence="1">
    <location>
        <begin position="60"/>
        <end position="79"/>
    </location>
</feature>
<proteinExistence type="predicted"/>
<sequence length="79" mass="8643">MTLVIELFQTMSKSEIIQDPGNTPIKRLGQGWSPPETYAQILKDNPKLTAGATIDLTTMTSITPKDSSRTEIPPSPIET</sequence>
<comment type="caution">
    <text evidence="2">The sequence shown here is derived from an EMBL/GenBank/DDBJ whole genome shotgun (WGS) entry which is preliminary data.</text>
</comment>
<evidence type="ECO:0000256" key="1">
    <source>
        <dbReference type="SAM" id="MobiDB-lite"/>
    </source>
</evidence>
<evidence type="ECO:0000313" key="3">
    <source>
        <dbReference type="Proteomes" id="UP000034325"/>
    </source>
</evidence>
<gene>
    <name evidence="2" type="ORF">UT23_C0010G0028</name>
</gene>
<dbReference type="Proteomes" id="UP000034325">
    <property type="component" value="Unassembled WGS sequence"/>
</dbReference>
<dbReference type="AlphaFoldDB" id="A0A0G0M2Y0"/>
<reference evidence="2 3" key="1">
    <citation type="journal article" date="2015" name="Nature">
        <title>rRNA introns, odd ribosomes, and small enigmatic genomes across a large radiation of phyla.</title>
        <authorList>
            <person name="Brown C.T."/>
            <person name="Hug L.A."/>
            <person name="Thomas B.C."/>
            <person name="Sharon I."/>
            <person name="Castelle C.J."/>
            <person name="Singh A."/>
            <person name="Wilkins M.J."/>
            <person name="Williams K.H."/>
            <person name="Banfield J.F."/>
        </authorList>
    </citation>
    <scope>NUCLEOTIDE SEQUENCE [LARGE SCALE GENOMIC DNA]</scope>
</reference>
<organism evidence="2 3">
    <name type="scientific">Candidatus Woesebacteria bacterium GW2011_GWA1_39_12</name>
    <dbReference type="NCBI Taxonomy" id="1618549"/>
    <lineage>
        <taxon>Bacteria</taxon>
        <taxon>Candidatus Woeseibacteriota</taxon>
    </lineage>
</organism>
<name>A0A0G0M2Y0_9BACT</name>
<accession>A0A0G0M2Y0</accession>
<evidence type="ECO:0000313" key="2">
    <source>
        <dbReference type="EMBL" id="KKQ97632.1"/>
    </source>
</evidence>
<dbReference type="EMBL" id="LBWA01000010">
    <property type="protein sequence ID" value="KKQ97632.1"/>
    <property type="molecule type" value="Genomic_DNA"/>
</dbReference>
<protein>
    <submittedName>
        <fullName evidence="2">Uncharacterized protein</fullName>
    </submittedName>
</protein>